<dbReference type="AlphaFoldDB" id="A0A518IGC0"/>
<evidence type="ECO:0000259" key="1">
    <source>
        <dbReference type="PROSITE" id="PS50914"/>
    </source>
</evidence>
<gene>
    <name evidence="2" type="ORF">Enr17x_41840</name>
</gene>
<sequence length="105" mass="12099">MYKDRVNFLRSLKYRSIMSQHIAFDHAHQLSELVKHAISTSSLIANQNVQYKIEQEQVFLTGIVSSYYVKQLAQESVSRVDGVRQVHNRLTVEPTQNEAEPLSSH</sequence>
<evidence type="ECO:0000313" key="2">
    <source>
        <dbReference type="EMBL" id="QDV52125.1"/>
    </source>
</evidence>
<accession>A0A518IGC0</accession>
<dbReference type="Proteomes" id="UP000318313">
    <property type="component" value="Chromosome"/>
</dbReference>
<proteinExistence type="predicted"/>
<reference evidence="2 3" key="1">
    <citation type="submission" date="2019-03" db="EMBL/GenBank/DDBJ databases">
        <title>Deep-cultivation of Planctomycetes and their phenomic and genomic characterization uncovers novel biology.</title>
        <authorList>
            <person name="Wiegand S."/>
            <person name="Jogler M."/>
            <person name="Boedeker C."/>
            <person name="Pinto D."/>
            <person name="Vollmers J."/>
            <person name="Rivas-Marin E."/>
            <person name="Kohn T."/>
            <person name="Peeters S.H."/>
            <person name="Heuer A."/>
            <person name="Rast P."/>
            <person name="Oberbeckmann S."/>
            <person name="Bunk B."/>
            <person name="Jeske O."/>
            <person name="Meyerdierks A."/>
            <person name="Storesund J.E."/>
            <person name="Kallscheuer N."/>
            <person name="Luecker S."/>
            <person name="Lage O.M."/>
            <person name="Pohl T."/>
            <person name="Merkel B.J."/>
            <person name="Hornburger P."/>
            <person name="Mueller R.-W."/>
            <person name="Bruemmer F."/>
            <person name="Labrenz M."/>
            <person name="Spormann A.M."/>
            <person name="Op den Camp H."/>
            <person name="Overmann J."/>
            <person name="Amann R."/>
            <person name="Jetten M.S.M."/>
            <person name="Mascher T."/>
            <person name="Medema M.H."/>
            <person name="Devos D.P."/>
            <person name="Kaster A.-K."/>
            <person name="Ovreas L."/>
            <person name="Rohde M."/>
            <person name="Galperin M.Y."/>
            <person name="Jogler C."/>
        </authorList>
    </citation>
    <scope>NUCLEOTIDE SEQUENCE [LARGE SCALE GENOMIC DNA]</scope>
    <source>
        <strain evidence="2 3">Enr17</strain>
    </source>
</reference>
<evidence type="ECO:0000313" key="3">
    <source>
        <dbReference type="Proteomes" id="UP000318313"/>
    </source>
</evidence>
<feature type="domain" description="BON" evidence="1">
    <location>
        <begin position="26"/>
        <end position="94"/>
    </location>
</feature>
<dbReference type="InterPro" id="IPR007055">
    <property type="entry name" value="BON_dom"/>
</dbReference>
<dbReference type="KEGG" id="gfm:Enr17x_41840"/>
<dbReference type="Gene3D" id="3.30.1340.30">
    <property type="match status" value="1"/>
</dbReference>
<dbReference type="Pfam" id="PF04972">
    <property type="entry name" value="BON"/>
    <property type="match status" value="1"/>
</dbReference>
<protein>
    <submittedName>
        <fullName evidence="2">BON domain protein</fullName>
    </submittedName>
</protein>
<dbReference type="PROSITE" id="PS50914">
    <property type="entry name" value="BON"/>
    <property type="match status" value="1"/>
</dbReference>
<keyword evidence="3" id="KW-1185">Reference proteome</keyword>
<dbReference type="EMBL" id="CP037452">
    <property type="protein sequence ID" value="QDV52125.1"/>
    <property type="molecule type" value="Genomic_DNA"/>
</dbReference>
<organism evidence="2 3">
    <name type="scientific">Gimesia fumaroli</name>
    <dbReference type="NCBI Taxonomy" id="2527976"/>
    <lineage>
        <taxon>Bacteria</taxon>
        <taxon>Pseudomonadati</taxon>
        <taxon>Planctomycetota</taxon>
        <taxon>Planctomycetia</taxon>
        <taxon>Planctomycetales</taxon>
        <taxon>Planctomycetaceae</taxon>
        <taxon>Gimesia</taxon>
    </lineage>
</organism>
<name>A0A518IGC0_9PLAN</name>